<gene>
    <name evidence="2" type="ORF">SDC9_125681</name>
</gene>
<accession>A0A645CNN3</accession>
<sequence>MEQGRSADQGVQTNQNISCDDGRQGSHQHQQLCDKASLSEYKDLLHATK</sequence>
<dbReference type="EMBL" id="VSSQ01028803">
    <property type="protein sequence ID" value="MPM78670.1"/>
    <property type="molecule type" value="Genomic_DNA"/>
</dbReference>
<evidence type="ECO:0000256" key="1">
    <source>
        <dbReference type="SAM" id="MobiDB-lite"/>
    </source>
</evidence>
<reference evidence="2" key="1">
    <citation type="submission" date="2019-08" db="EMBL/GenBank/DDBJ databases">
        <authorList>
            <person name="Kucharzyk K."/>
            <person name="Murdoch R.W."/>
            <person name="Higgins S."/>
            <person name="Loffler F."/>
        </authorList>
    </citation>
    <scope>NUCLEOTIDE SEQUENCE</scope>
</reference>
<feature type="compositionally biased region" description="Basic and acidic residues" evidence="1">
    <location>
        <begin position="40"/>
        <end position="49"/>
    </location>
</feature>
<protein>
    <submittedName>
        <fullName evidence="2">Uncharacterized protein</fullName>
    </submittedName>
</protein>
<evidence type="ECO:0000313" key="2">
    <source>
        <dbReference type="EMBL" id="MPM78670.1"/>
    </source>
</evidence>
<organism evidence="2">
    <name type="scientific">bioreactor metagenome</name>
    <dbReference type="NCBI Taxonomy" id="1076179"/>
    <lineage>
        <taxon>unclassified sequences</taxon>
        <taxon>metagenomes</taxon>
        <taxon>ecological metagenomes</taxon>
    </lineage>
</organism>
<feature type="region of interest" description="Disordered" evidence="1">
    <location>
        <begin position="1"/>
        <end position="49"/>
    </location>
</feature>
<comment type="caution">
    <text evidence="2">The sequence shown here is derived from an EMBL/GenBank/DDBJ whole genome shotgun (WGS) entry which is preliminary data.</text>
</comment>
<proteinExistence type="predicted"/>
<feature type="compositionally biased region" description="Polar residues" evidence="1">
    <location>
        <begin position="9"/>
        <end position="18"/>
    </location>
</feature>
<name>A0A645CNN3_9ZZZZ</name>
<dbReference type="AlphaFoldDB" id="A0A645CNN3"/>